<name>A0A817B0W2_BRANA</name>
<keyword evidence="1" id="KW-0677">Repeat</keyword>
<dbReference type="InterPro" id="IPR011990">
    <property type="entry name" value="TPR-like_helical_dom_sf"/>
</dbReference>
<dbReference type="Proteomes" id="UP001295469">
    <property type="component" value="Chromosome A04"/>
</dbReference>
<dbReference type="AlphaFoldDB" id="A0A817B0W2"/>
<organism evidence="2">
    <name type="scientific">Brassica napus</name>
    <name type="common">Rape</name>
    <dbReference type="NCBI Taxonomy" id="3708"/>
    <lineage>
        <taxon>Eukaryota</taxon>
        <taxon>Viridiplantae</taxon>
        <taxon>Streptophyta</taxon>
        <taxon>Embryophyta</taxon>
        <taxon>Tracheophyta</taxon>
        <taxon>Spermatophyta</taxon>
        <taxon>Magnoliopsida</taxon>
        <taxon>eudicotyledons</taxon>
        <taxon>Gunneridae</taxon>
        <taxon>Pentapetalae</taxon>
        <taxon>rosids</taxon>
        <taxon>malvids</taxon>
        <taxon>Brassicales</taxon>
        <taxon>Brassicaceae</taxon>
        <taxon>Brassiceae</taxon>
        <taxon>Brassica</taxon>
    </lineage>
</organism>
<dbReference type="NCBIfam" id="TIGR00756">
    <property type="entry name" value="PPR"/>
    <property type="match status" value="1"/>
</dbReference>
<dbReference type="EMBL" id="HG994358">
    <property type="protein sequence ID" value="CAF2271899.1"/>
    <property type="molecule type" value="Genomic_DNA"/>
</dbReference>
<sequence length="105" mass="11884">MSDRVSMVGRVVAHRAFGKLAFLTPRQVMLLTNSASIRDVIVFPVLKSSGIKPNIRTFNILLDSYGKRGNYKKMSAVMKFVDLVTYNVVIDAFERGYLKQMEIPI</sequence>
<gene>
    <name evidence="2" type="ORF">DARMORV10_A04P11210.1</name>
</gene>
<dbReference type="InterPro" id="IPR002885">
    <property type="entry name" value="PPR_rpt"/>
</dbReference>
<reference evidence="2" key="1">
    <citation type="submission" date="2021-01" db="EMBL/GenBank/DDBJ databases">
        <authorList>
            <consortium name="Genoscope - CEA"/>
            <person name="William W."/>
        </authorList>
    </citation>
    <scope>NUCLEOTIDE SEQUENCE</scope>
</reference>
<proteinExistence type="predicted"/>
<protein>
    <submittedName>
        <fullName evidence="2">(rape) hypothetical protein</fullName>
    </submittedName>
</protein>
<dbReference type="Pfam" id="PF13812">
    <property type="entry name" value="PPR_3"/>
    <property type="match status" value="1"/>
</dbReference>
<evidence type="ECO:0000256" key="1">
    <source>
        <dbReference type="ARBA" id="ARBA00022737"/>
    </source>
</evidence>
<evidence type="ECO:0000313" key="2">
    <source>
        <dbReference type="EMBL" id="CAF2271899.1"/>
    </source>
</evidence>
<accession>A0A817B0W2</accession>
<dbReference type="Gene3D" id="1.25.40.10">
    <property type="entry name" value="Tetratricopeptide repeat domain"/>
    <property type="match status" value="1"/>
</dbReference>